<sequence length="778" mass="81718">MTRVGAPQRRRVAANGRDTGSVLPLVLVLMVIGALVVLPLMNYAITVMRAGEVESDKTRSLEYARAGLRTALTSTASLYDNCGGFAGDVPRNLASIDLAGVSSTCQVVGTTNYLSNDQVPFHLATLQIDQPIPPELEDPRNYTNPSAAPDDEDLWQPDRSPNPAVGTVWVPNLPVRPEIDRTTPARGDGDYSRAMSFGTCDVYFPGTYTEPVAVRGPRPTYFVSGVYYFESTITFEGGADVVVGAGETEGCTGDIDALNYVSNPPESTLISGVGATFVFGHEGQFIVDNSGGAVDVVMNQRYADDSEEGALPSDGVSIMTVNGDLDDGDPTGDVLPLFVDDVLATLPANVTVNGEIVNVADDGYVPSVHTPEPIPPEAPAAPSVAEYISATCSNPTNCADKAAAFLSWATPDDNGFVITDYVVEVRSKRRNQSSYGSWSPTPCPLDAPWATGAAARVSCTVQGLNGYSNPGLSSNESDYQFRVTAVSYGGSSDPGPESPGDTRIYARPYSGGIAVDPLLSVADPVQPINDLGSPTTNFADGKLISWNPVGEPSDSGGLPIDGYRVVATPVGPNPGGHPLVECSANWDQTSCLLPADDPDTPAPAFEGLVRGAPYRITMHAINELGESSLPPSPPPTLVFLDGLSDSEVDALPPYTPPPPPPTPAIYRTPPAIIEVVASSASPIQLDIAGYVSMPQGRIELDGGSSAEQHAMRLTGGAVTARIDVANLGTNSRIEFENPSTQKTILIVTTVNGDYDARAEAVVQVNANGGWALNSWEAE</sequence>
<evidence type="ECO:0000313" key="5">
    <source>
        <dbReference type="EMBL" id="TDT15191.1"/>
    </source>
</evidence>
<keyword evidence="1" id="KW-0378">Hydrolase</keyword>
<dbReference type="EMBL" id="SOAU01000001">
    <property type="protein sequence ID" value="TDT15191.1"/>
    <property type="molecule type" value="Genomic_DNA"/>
</dbReference>
<evidence type="ECO:0000256" key="3">
    <source>
        <dbReference type="SAM" id="Phobius"/>
    </source>
</evidence>
<gene>
    <name evidence="5" type="ORF">BDK89_0755</name>
</gene>
<name>A0A4R7HW10_9ACTN</name>
<dbReference type="Proteomes" id="UP000294558">
    <property type="component" value="Unassembled WGS sequence"/>
</dbReference>
<proteinExistence type="predicted"/>
<dbReference type="InterPro" id="IPR013783">
    <property type="entry name" value="Ig-like_fold"/>
</dbReference>
<dbReference type="InterPro" id="IPR036116">
    <property type="entry name" value="FN3_sf"/>
</dbReference>
<comment type="caution">
    <text evidence="5">The sequence shown here is derived from an EMBL/GenBank/DDBJ whole genome shotgun (WGS) entry which is preliminary data.</text>
</comment>
<keyword evidence="3" id="KW-0812">Transmembrane</keyword>
<keyword evidence="1" id="KW-0326">Glycosidase</keyword>
<dbReference type="AlphaFoldDB" id="A0A4R7HW10"/>
<dbReference type="GO" id="GO:0005975">
    <property type="term" value="P:carbohydrate metabolic process"/>
    <property type="evidence" value="ECO:0007669"/>
    <property type="project" value="UniProtKB-ARBA"/>
</dbReference>
<accession>A0A4R7HW10</accession>
<dbReference type="PROSITE" id="PS50853">
    <property type="entry name" value="FN3"/>
    <property type="match status" value="1"/>
</dbReference>
<feature type="domain" description="Fibronectin type-III" evidence="4">
    <location>
        <begin position="524"/>
        <end position="642"/>
    </location>
</feature>
<feature type="transmembrane region" description="Helical" evidence="3">
    <location>
        <begin position="21"/>
        <end position="45"/>
    </location>
</feature>
<protein>
    <recommendedName>
        <fullName evidence="4">Fibronectin type-III domain-containing protein</fullName>
    </recommendedName>
</protein>
<reference evidence="5 6" key="1">
    <citation type="submission" date="2019-03" db="EMBL/GenBank/DDBJ databases">
        <title>Sequencing the genomes of 1000 actinobacteria strains.</title>
        <authorList>
            <person name="Klenk H.-P."/>
        </authorList>
    </citation>
    <scope>NUCLEOTIDE SEQUENCE [LARGE SCALE GENOMIC DNA]</scope>
    <source>
        <strain evidence="5 6">DSM 18936</strain>
    </source>
</reference>
<feature type="region of interest" description="Disordered" evidence="2">
    <location>
        <begin position="132"/>
        <end position="157"/>
    </location>
</feature>
<keyword evidence="3" id="KW-1133">Transmembrane helix</keyword>
<keyword evidence="3" id="KW-0472">Membrane</keyword>
<dbReference type="SMART" id="SM00060">
    <property type="entry name" value="FN3"/>
    <property type="match status" value="2"/>
</dbReference>
<dbReference type="GO" id="GO:0016798">
    <property type="term" value="F:hydrolase activity, acting on glycosyl bonds"/>
    <property type="evidence" value="ECO:0007669"/>
    <property type="project" value="UniProtKB-KW"/>
</dbReference>
<organism evidence="5 6">
    <name type="scientific">Ilumatobacter fluminis</name>
    <dbReference type="NCBI Taxonomy" id="467091"/>
    <lineage>
        <taxon>Bacteria</taxon>
        <taxon>Bacillati</taxon>
        <taxon>Actinomycetota</taxon>
        <taxon>Acidimicrobiia</taxon>
        <taxon>Acidimicrobiales</taxon>
        <taxon>Ilumatobacteraceae</taxon>
        <taxon>Ilumatobacter</taxon>
    </lineage>
</organism>
<evidence type="ECO:0000256" key="2">
    <source>
        <dbReference type="SAM" id="MobiDB-lite"/>
    </source>
</evidence>
<evidence type="ECO:0000259" key="4">
    <source>
        <dbReference type="PROSITE" id="PS50853"/>
    </source>
</evidence>
<evidence type="ECO:0000313" key="6">
    <source>
        <dbReference type="Proteomes" id="UP000294558"/>
    </source>
</evidence>
<keyword evidence="6" id="KW-1185">Reference proteome</keyword>
<dbReference type="Gene3D" id="2.60.40.10">
    <property type="entry name" value="Immunoglobulins"/>
    <property type="match status" value="2"/>
</dbReference>
<dbReference type="InterPro" id="IPR003961">
    <property type="entry name" value="FN3_dom"/>
</dbReference>
<dbReference type="CDD" id="cd00063">
    <property type="entry name" value="FN3"/>
    <property type="match status" value="1"/>
</dbReference>
<dbReference type="SUPFAM" id="SSF49265">
    <property type="entry name" value="Fibronectin type III"/>
    <property type="match status" value="1"/>
</dbReference>
<evidence type="ECO:0000256" key="1">
    <source>
        <dbReference type="ARBA" id="ARBA00023295"/>
    </source>
</evidence>